<dbReference type="InterPro" id="IPR050779">
    <property type="entry name" value="Transglutaminase"/>
</dbReference>
<dbReference type="EMBL" id="UYJE01000181">
    <property type="protein sequence ID" value="VDH90911.1"/>
    <property type="molecule type" value="Genomic_DNA"/>
</dbReference>
<feature type="domain" description="Transglutaminase N-terminal" evidence="2">
    <location>
        <begin position="6"/>
        <end position="68"/>
    </location>
</feature>
<dbReference type="InterPro" id="IPR013783">
    <property type="entry name" value="Ig-like_fold"/>
</dbReference>
<dbReference type="Gene3D" id="3.90.260.10">
    <property type="entry name" value="Transglutaminase-like"/>
    <property type="match status" value="1"/>
</dbReference>
<proteinExistence type="inferred from homology"/>
<dbReference type="InterPro" id="IPR036985">
    <property type="entry name" value="Transglutaminase-like_sf"/>
</dbReference>
<comment type="similarity">
    <text evidence="1">Belongs to the transglutaminase superfamily. Transglutaminase family.</text>
</comment>
<keyword evidence="4" id="KW-1185">Reference proteome</keyword>
<sequence length="234" mass="26152">MSFSFIGSRPKPPKGTAVEFDMDEDANGTGHHSEWYAKMVEKKNNTIKVEITPACNCIIGEWEFSILTSSKIQAEDDPLLFKYTSGSDITILLNPWCEHDECYLATTSLLNEYVLNDTGAVFQGNYKQINAKVWNFAQFENKVLEISLDLLLEHFGGQPTIDMSDQIKLSRAITEVVNANDGGVLIGNWSGKYEDGISPTMWSSSESILNKYDETKESVKYGQCWVFSAITTTG</sequence>
<dbReference type="AlphaFoldDB" id="A0A8B6BJ58"/>
<dbReference type="SUPFAM" id="SSF54001">
    <property type="entry name" value="Cysteine proteinases"/>
    <property type="match status" value="1"/>
</dbReference>
<accession>A0A8B6BJ58</accession>
<dbReference type="Proteomes" id="UP000596742">
    <property type="component" value="Unassembled WGS sequence"/>
</dbReference>
<gene>
    <name evidence="3" type="ORF">MGAL_10B003079</name>
</gene>
<organism evidence="3 4">
    <name type="scientific">Mytilus galloprovincialis</name>
    <name type="common">Mediterranean mussel</name>
    <dbReference type="NCBI Taxonomy" id="29158"/>
    <lineage>
        <taxon>Eukaryota</taxon>
        <taxon>Metazoa</taxon>
        <taxon>Spiralia</taxon>
        <taxon>Lophotrochozoa</taxon>
        <taxon>Mollusca</taxon>
        <taxon>Bivalvia</taxon>
        <taxon>Autobranchia</taxon>
        <taxon>Pteriomorphia</taxon>
        <taxon>Mytilida</taxon>
        <taxon>Mytiloidea</taxon>
        <taxon>Mytilidae</taxon>
        <taxon>Mytilinae</taxon>
        <taxon>Mytilus</taxon>
    </lineage>
</organism>
<dbReference type="InterPro" id="IPR001102">
    <property type="entry name" value="Transglutaminase_N"/>
</dbReference>
<protein>
    <recommendedName>
        <fullName evidence="2">Transglutaminase N-terminal domain-containing protein</fullName>
    </recommendedName>
</protein>
<dbReference type="OrthoDB" id="6155068at2759"/>
<dbReference type="GO" id="GO:0003810">
    <property type="term" value="F:protein-glutamine gamma-glutamyltransferase activity"/>
    <property type="evidence" value="ECO:0007669"/>
    <property type="project" value="TreeGrafter"/>
</dbReference>
<dbReference type="InterPro" id="IPR014756">
    <property type="entry name" value="Ig_E-set"/>
</dbReference>
<dbReference type="InterPro" id="IPR038765">
    <property type="entry name" value="Papain-like_cys_pep_sf"/>
</dbReference>
<name>A0A8B6BJ58_MYTGA</name>
<dbReference type="Pfam" id="PF00868">
    <property type="entry name" value="Transglut_N"/>
    <property type="match status" value="1"/>
</dbReference>
<reference evidence="3" key="1">
    <citation type="submission" date="2018-11" db="EMBL/GenBank/DDBJ databases">
        <authorList>
            <person name="Alioto T."/>
            <person name="Alioto T."/>
        </authorList>
    </citation>
    <scope>NUCLEOTIDE SEQUENCE</scope>
</reference>
<dbReference type="SUPFAM" id="SSF81296">
    <property type="entry name" value="E set domains"/>
    <property type="match status" value="1"/>
</dbReference>
<comment type="caution">
    <text evidence="3">The sequence shown here is derived from an EMBL/GenBank/DDBJ whole genome shotgun (WGS) entry which is preliminary data.</text>
</comment>
<evidence type="ECO:0000313" key="3">
    <source>
        <dbReference type="EMBL" id="VDH90911.1"/>
    </source>
</evidence>
<evidence type="ECO:0000256" key="1">
    <source>
        <dbReference type="ARBA" id="ARBA00005968"/>
    </source>
</evidence>
<dbReference type="Gene3D" id="2.60.40.10">
    <property type="entry name" value="Immunoglobulins"/>
    <property type="match status" value="1"/>
</dbReference>
<evidence type="ECO:0000259" key="2">
    <source>
        <dbReference type="Pfam" id="PF00868"/>
    </source>
</evidence>
<dbReference type="PANTHER" id="PTHR11590:SF40">
    <property type="entry name" value="HEMOCYTE PROTEIN-GLUTAMINE GAMMA-GLUTAMYLTRANSFERASE-LIKE PROTEIN"/>
    <property type="match status" value="1"/>
</dbReference>
<evidence type="ECO:0000313" key="4">
    <source>
        <dbReference type="Proteomes" id="UP000596742"/>
    </source>
</evidence>
<dbReference type="PANTHER" id="PTHR11590">
    <property type="entry name" value="PROTEIN-GLUTAMINE GAMMA-GLUTAMYLTRANSFERASE"/>
    <property type="match status" value="1"/>
</dbReference>